<reference evidence="1 2" key="2">
    <citation type="journal article" date="2024" name="Int. J. Syst. Evol. Microbiol.">
        <title>Promethearchaeum syntrophicum gen. nov., sp. nov., an anaerobic, obligately syntrophic archaeon, the first isolate of the lineage 'Asgard' archaea, and proposal of the new archaeal phylum Promethearchaeota phyl. nov. and kingdom Promethearchaeati regn. nov.</title>
        <authorList>
            <person name="Imachi H."/>
            <person name="Nobu M.K."/>
            <person name="Kato S."/>
            <person name="Takaki Y."/>
            <person name="Miyazaki M."/>
            <person name="Miyata M."/>
            <person name="Ogawara M."/>
            <person name="Saito Y."/>
            <person name="Sakai S."/>
            <person name="Tahara Y.O."/>
            <person name="Takano Y."/>
            <person name="Tasumi E."/>
            <person name="Uematsu K."/>
            <person name="Yoshimura T."/>
            <person name="Itoh T."/>
            <person name="Ohkuma M."/>
            <person name="Takai K."/>
        </authorList>
    </citation>
    <scope>NUCLEOTIDE SEQUENCE [LARGE SCALE GENOMIC DNA]</scope>
    <source>
        <strain evidence="1 2">MK-D1</strain>
    </source>
</reference>
<dbReference type="Proteomes" id="UP000321408">
    <property type="component" value="Chromosome"/>
</dbReference>
<dbReference type="EMBL" id="CP042905">
    <property type="protein sequence ID" value="XDF89319.1"/>
    <property type="molecule type" value="Genomic_DNA"/>
</dbReference>
<gene>
    <name evidence="1" type="ORF">DSAG12_04460</name>
</gene>
<proteinExistence type="predicted"/>
<name>A0AC61ZU37_9ARCH</name>
<protein>
    <submittedName>
        <fullName evidence="1">Uncharacterized protein</fullName>
    </submittedName>
</protein>
<reference evidence="1 2" key="1">
    <citation type="journal article" date="2020" name="Nature">
        <title>Isolation of an archaeon at the prokaryote-eukaryote interface.</title>
        <authorList>
            <person name="Imachi H."/>
            <person name="Nobu M.K."/>
            <person name="Nakahara N."/>
            <person name="Morono Y."/>
            <person name="Ogawara M."/>
            <person name="Takaki Y."/>
            <person name="Takano Y."/>
            <person name="Uematsu K."/>
            <person name="Ikuta T."/>
            <person name="Ito M."/>
            <person name="Matsui Y."/>
            <person name="Miyazaki M."/>
            <person name="Murata K."/>
            <person name="Saito Y."/>
            <person name="Sakai S."/>
            <person name="Song C."/>
            <person name="Tasumi E."/>
            <person name="Yamanaka Y."/>
            <person name="Yamaguchi T."/>
            <person name="Kamagata Y."/>
            <person name="Tamaki H."/>
            <person name="Takai K."/>
        </authorList>
    </citation>
    <scope>NUCLEOTIDE SEQUENCE [LARGE SCALE GENOMIC DNA]</scope>
    <source>
        <strain evidence="1 2">MK-D1</strain>
    </source>
</reference>
<evidence type="ECO:0000313" key="2">
    <source>
        <dbReference type="Proteomes" id="UP000321408"/>
    </source>
</evidence>
<evidence type="ECO:0000313" key="1">
    <source>
        <dbReference type="EMBL" id="XDF89319.1"/>
    </source>
</evidence>
<accession>A0AC61ZU37</accession>
<sequence>MSEDAESLVFRANKKADLKRDSNKIPKIDVDPILRDSYISFLENIYDDVINARIRSNNKQNDIK</sequence>
<keyword evidence="2" id="KW-1185">Reference proteome</keyword>
<organism evidence="1 2">
    <name type="scientific">Promethearchaeum syntrophicum</name>
    <dbReference type="NCBI Taxonomy" id="2594042"/>
    <lineage>
        <taxon>Archaea</taxon>
        <taxon>Promethearchaeati</taxon>
        <taxon>Promethearchaeota</taxon>
        <taxon>Promethearchaeia</taxon>
        <taxon>Promethearchaeales</taxon>
        <taxon>Promethearchaeaceae</taxon>
        <taxon>Promethearchaeum</taxon>
    </lineage>
</organism>